<reference evidence="4" key="1">
    <citation type="submission" date="2016-10" db="EMBL/GenBank/DDBJ databases">
        <authorList>
            <person name="Varghese N."/>
            <person name="Submissions S."/>
        </authorList>
    </citation>
    <scope>NUCLEOTIDE SEQUENCE [LARGE SCALE GENOMIC DNA]</scope>
    <source>
        <strain evidence="4">Jip14</strain>
    </source>
</reference>
<sequence>MKQLKLIHRSHLFLVMLVTLAAIFIYSCQKEQSAIPEAIEEEPIGIAMEVFRQKNKETVSDTSNMDYRQKLGRTVDWGQAYYNRLGDTLVVFAPVGLSEALYYYQDDSTSTEINSWIRLLNAGDTWQIQLITMFPDSVGQERFSGLAIVNDWYTGVGVYSTLLDGRPVSRQHYLTARGNSKTMLSMGGVNCTSSTYHSCVTAGSYTHCTAHTSLDCTYSDEGPMPEEYQGPGEGGGGGPGYNPPPPTKNWDIKNEIDNPCLRQTIDKSLNRSKPVMGLITDIIKELDGDNIVNINVIDGITKTGRPGEVTNSTLTTIGGVPKRFVATIVLHENYMPDASQEGALAIFIHEVLHAYLQKADLINKAKTNQHQTMATKYVAPMASYLQELFGLSQYDAFSLAWAGLTYTGAYANVTSFDIGGTTYLKSDVTQASSRYMGRGADGNLIMGRELCDN</sequence>
<protein>
    <submittedName>
        <fullName evidence="3">Uncharacterized protein</fullName>
    </submittedName>
</protein>
<evidence type="ECO:0000313" key="3">
    <source>
        <dbReference type="EMBL" id="SEL99407.1"/>
    </source>
</evidence>
<dbReference type="STRING" id="332977.SAMN05421740_1227"/>
<evidence type="ECO:0000313" key="4">
    <source>
        <dbReference type="Proteomes" id="UP000198916"/>
    </source>
</evidence>
<dbReference type="AlphaFoldDB" id="A0A1H7USI9"/>
<dbReference type="EMBL" id="FNZR01000022">
    <property type="protein sequence ID" value="SEL99407.1"/>
    <property type="molecule type" value="Genomic_DNA"/>
</dbReference>
<dbReference type="RefSeq" id="WP_143054019.1">
    <property type="nucleotide sequence ID" value="NZ_FNZR01000022.1"/>
</dbReference>
<name>A0A1H7USI9_9SPHI</name>
<keyword evidence="2" id="KW-1133">Transmembrane helix</keyword>
<feature type="compositionally biased region" description="Gly residues" evidence="1">
    <location>
        <begin position="231"/>
        <end position="240"/>
    </location>
</feature>
<feature type="region of interest" description="Disordered" evidence="1">
    <location>
        <begin position="221"/>
        <end position="247"/>
    </location>
</feature>
<accession>A0A1H7USI9</accession>
<keyword evidence="2" id="KW-0472">Membrane</keyword>
<dbReference type="PROSITE" id="PS51257">
    <property type="entry name" value="PROKAR_LIPOPROTEIN"/>
    <property type="match status" value="1"/>
</dbReference>
<dbReference type="OrthoDB" id="710582at2"/>
<evidence type="ECO:0000256" key="1">
    <source>
        <dbReference type="SAM" id="MobiDB-lite"/>
    </source>
</evidence>
<keyword evidence="4" id="KW-1185">Reference proteome</keyword>
<gene>
    <name evidence="3" type="ORF">SAMN05421740_1227</name>
</gene>
<proteinExistence type="predicted"/>
<keyword evidence="2" id="KW-0812">Transmembrane</keyword>
<organism evidence="3 4">
    <name type="scientific">Parapedobacter koreensis</name>
    <dbReference type="NCBI Taxonomy" id="332977"/>
    <lineage>
        <taxon>Bacteria</taxon>
        <taxon>Pseudomonadati</taxon>
        <taxon>Bacteroidota</taxon>
        <taxon>Sphingobacteriia</taxon>
        <taxon>Sphingobacteriales</taxon>
        <taxon>Sphingobacteriaceae</taxon>
        <taxon>Parapedobacter</taxon>
    </lineage>
</organism>
<feature type="transmembrane region" description="Helical" evidence="2">
    <location>
        <begin position="12"/>
        <end position="27"/>
    </location>
</feature>
<dbReference type="Proteomes" id="UP000198916">
    <property type="component" value="Unassembled WGS sequence"/>
</dbReference>
<feature type="compositionally biased region" description="Low complexity" evidence="1">
    <location>
        <begin position="221"/>
        <end position="230"/>
    </location>
</feature>
<evidence type="ECO:0000256" key="2">
    <source>
        <dbReference type="SAM" id="Phobius"/>
    </source>
</evidence>